<dbReference type="Gene3D" id="1.10.1060.10">
    <property type="entry name" value="Alpha-helical ferredoxin"/>
    <property type="match status" value="1"/>
</dbReference>
<comment type="subunit">
    <text evidence="8">The complex is composed of six subunits: RnfA, RnfB, RnfC, RnfD, RnfE and RnfG.</text>
</comment>
<dbReference type="Pfam" id="PF13375">
    <property type="entry name" value="RnfC_N"/>
    <property type="match status" value="1"/>
</dbReference>
<dbReference type="InterPro" id="IPR010208">
    <property type="entry name" value="Ion_transpt_RnfC/RsxC"/>
</dbReference>
<evidence type="ECO:0000313" key="11">
    <source>
        <dbReference type="Proteomes" id="UP000292209"/>
    </source>
</evidence>
<evidence type="ECO:0000256" key="2">
    <source>
        <dbReference type="ARBA" id="ARBA00022485"/>
    </source>
</evidence>
<keyword evidence="8" id="KW-1003">Cell membrane</keyword>
<dbReference type="NCBIfam" id="NF003454">
    <property type="entry name" value="PRK05035.1"/>
    <property type="match status" value="1"/>
</dbReference>
<comment type="subcellular location">
    <subcellularLocation>
        <location evidence="8">Cell membrane</location>
        <topology evidence="8">Peripheral membrane protein</topology>
    </subcellularLocation>
</comment>
<dbReference type="InterPro" id="IPR017896">
    <property type="entry name" value="4Fe4S_Fe-S-bd"/>
</dbReference>
<dbReference type="SUPFAM" id="SSF46548">
    <property type="entry name" value="alpha-helical ferredoxin"/>
    <property type="match status" value="1"/>
</dbReference>
<dbReference type="InterPro" id="IPR017900">
    <property type="entry name" value="4Fe4S_Fe_S_CS"/>
</dbReference>
<dbReference type="EC" id="7.-.-.-" evidence="8"/>
<dbReference type="InterPro" id="IPR037225">
    <property type="entry name" value="Nuo51_FMN-bd_sf"/>
</dbReference>
<dbReference type="Proteomes" id="UP000292209">
    <property type="component" value="Unassembled WGS sequence"/>
</dbReference>
<evidence type="ECO:0000256" key="5">
    <source>
        <dbReference type="ARBA" id="ARBA00022982"/>
    </source>
</evidence>
<keyword evidence="4 8" id="KW-0677">Repeat</keyword>
<keyword evidence="2 8" id="KW-0004">4Fe-4S</keyword>
<evidence type="ECO:0000256" key="3">
    <source>
        <dbReference type="ARBA" id="ARBA00022723"/>
    </source>
</evidence>
<keyword evidence="8" id="KW-0472">Membrane</keyword>
<reference evidence="10 11" key="1">
    <citation type="submission" date="2019-02" db="EMBL/GenBank/DDBJ databases">
        <title>Genomic Encyclopedia of Archaeal and Bacterial Type Strains, Phase II (KMG-II): from individual species to whole genera.</title>
        <authorList>
            <person name="Goeker M."/>
        </authorList>
    </citation>
    <scope>NUCLEOTIDE SEQUENCE [LARGE SCALE GENOMIC DNA]</scope>
    <source>
        <strain evidence="10 11">DSM 21411</strain>
    </source>
</reference>
<feature type="domain" description="4Fe-4S ferredoxin-type" evidence="9">
    <location>
        <begin position="362"/>
        <end position="380"/>
    </location>
</feature>
<dbReference type="GO" id="GO:0051539">
    <property type="term" value="F:4 iron, 4 sulfur cluster binding"/>
    <property type="evidence" value="ECO:0007669"/>
    <property type="project" value="UniProtKB-KW"/>
</dbReference>
<evidence type="ECO:0000313" key="10">
    <source>
        <dbReference type="EMBL" id="RZS96515.1"/>
    </source>
</evidence>
<dbReference type="EMBL" id="SGXG01000001">
    <property type="protein sequence ID" value="RZS96515.1"/>
    <property type="molecule type" value="Genomic_DNA"/>
</dbReference>
<dbReference type="GO" id="GO:0046872">
    <property type="term" value="F:metal ion binding"/>
    <property type="evidence" value="ECO:0007669"/>
    <property type="project" value="UniProtKB-KW"/>
</dbReference>
<feature type="binding site" evidence="8">
    <location>
        <position position="419"/>
    </location>
    <ligand>
        <name>[4Fe-4S] cluster</name>
        <dbReference type="ChEBI" id="CHEBI:49883"/>
        <label>1</label>
    </ligand>
</feature>
<evidence type="ECO:0000256" key="4">
    <source>
        <dbReference type="ARBA" id="ARBA00022737"/>
    </source>
</evidence>
<gene>
    <name evidence="8" type="primary">rnfC</name>
    <name evidence="10" type="ORF">BC751_2090</name>
</gene>
<dbReference type="RefSeq" id="WP_130275427.1">
    <property type="nucleotide sequence ID" value="NZ_SGXG01000001.1"/>
</dbReference>
<dbReference type="PANTHER" id="PTHR43034:SF2">
    <property type="entry name" value="ION-TRANSLOCATING OXIDOREDUCTASE COMPLEX SUBUNIT C"/>
    <property type="match status" value="1"/>
</dbReference>
<dbReference type="Gene3D" id="3.40.50.11540">
    <property type="entry name" value="NADH-ubiquinone oxidoreductase 51kDa subunit"/>
    <property type="match status" value="1"/>
</dbReference>
<sequence length="448" mass="48388">MFLLAKNTFSHGIHPPENKEETNRLPIRQFPFAPLIILPMQQHIGTPSQIIVKEGQEVARGQLLAKANGYMSVPLHSPVSGKIRKIANVPVISGQMVPGLYLEPFPFSGQEISEGKPIPLSASPEEILQGIQDAGIVGLGGAAFPTHVKLKIPEGKKCDHLLINGIECEPYLTTDHRVMLEQADDIFMGIRYLLKATGAKEVIIGIEANKLDAAEHLSGKIPKDLPVSVQVVPVKYPQGAEKMLITSILGKEVPSGGLPIDVNTVVVNVATTAEIGRLLPHGQGIQERVITITGPAISKKGNYLIPIGTPLRYILEQVGASKDICEVFMGGPMMGVSASSLDISIVKGTSGIVVFGENDTKKTEKIYPCIKCGACVDACPLFLNPSKLGILAKSEAYETMVEEYNLMDCFECGSCTYVCPSNIPLVQYFRLSKGIIRKRKANSQKSNV</sequence>
<comment type="similarity">
    <text evidence="8">Belongs to the 4Fe4S bacterial-type ferredoxin family. RnfC subfamily.</text>
</comment>
<proteinExistence type="inferred from homology"/>
<keyword evidence="1 8" id="KW-0813">Transport</keyword>
<feature type="domain" description="4Fe-4S ferredoxin-type" evidence="9">
    <location>
        <begin position="400"/>
        <end position="429"/>
    </location>
</feature>
<dbReference type="PROSITE" id="PS51379">
    <property type="entry name" value="4FE4S_FER_2"/>
    <property type="match status" value="2"/>
</dbReference>
<keyword evidence="3 8" id="KW-0479">Metal-binding</keyword>
<dbReference type="SUPFAM" id="SSF142019">
    <property type="entry name" value="Nqo1 FMN-binding domain-like"/>
    <property type="match status" value="1"/>
</dbReference>
<protein>
    <recommendedName>
        <fullName evidence="8">Ion-translocating oxidoreductase complex subunit C</fullName>
        <ecNumber evidence="8">7.-.-.-</ecNumber>
    </recommendedName>
    <alternativeName>
        <fullName evidence="8">Rnf electron transport complex subunit C</fullName>
    </alternativeName>
</protein>
<evidence type="ECO:0000259" key="9">
    <source>
        <dbReference type="PROSITE" id="PS51379"/>
    </source>
</evidence>
<evidence type="ECO:0000256" key="1">
    <source>
        <dbReference type="ARBA" id="ARBA00022448"/>
    </source>
</evidence>
<dbReference type="HAMAP" id="MF_00461">
    <property type="entry name" value="RsxC_RnfC"/>
    <property type="match status" value="1"/>
</dbReference>
<keyword evidence="8" id="KW-1278">Translocase</keyword>
<keyword evidence="7 8" id="KW-0411">Iron-sulfur</keyword>
<evidence type="ECO:0000256" key="7">
    <source>
        <dbReference type="ARBA" id="ARBA00023014"/>
    </source>
</evidence>
<feature type="binding site" evidence="8">
    <location>
        <position position="369"/>
    </location>
    <ligand>
        <name>[4Fe-4S] cluster</name>
        <dbReference type="ChEBI" id="CHEBI:49883"/>
        <label>1</label>
    </ligand>
</feature>
<dbReference type="PANTHER" id="PTHR43034">
    <property type="entry name" value="ION-TRANSLOCATING OXIDOREDUCTASE COMPLEX SUBUNIT C"/>
    <property type="match status" value="1"/>
</dbReference>
<accession>A0A4Q7P8S5</accession>
<keyword evidence="11" id="KW-1185">Reference proteome</keyword>
<dbReference type="InterPro" id="IPR009051">
    <property type="entry name" value="Helical_ferredxn"/>
</dbReference>
<feature type="binding site" evidence="8">
    <location>
        <position position="379"/>
    </location>
    <ligand>
        <name>[4Fe-4S] cluster</name>
        <dbReference type="ChEBI" id="CHEBI:49883"/>
        <label>2</label>
    </ligand>
</feature>
<feature type="binding site" evidence="8">
    <location>
        <position position="372"/>
    </location>
    <ligand>
        <name>[4Fe-4S] cluster</name>
        <dbReference type="ChEBI" id="CHEBI:49883"/>
        <label>1</label>
    </ligand>
</feature>
<evidence type="ECO:0000256" key="6">
    <source>
        <dbReference type="ARBA" id="ARBA00023004"/>
    </source>
</evidence>
<dbReference type="Pfam" id="PF01512">
    <property type="entry name" value="Complex1_51K"/>
    <property type="match status" value="1"/>
</dbReference>
<feature type="binding site" evidence="8">
    <location>
        <position position="415"/>
    </location>
    <ligand>
        <name>[4Fe-4S] cluster</name>
        <dbReference type="ChEBI" id="CHEBI:49883"/>
        <label>2</label>
    </ligand>
</feature>
<keyword evidence="5 8" id="KW-0249">Electron transport</keyword>
<feature type="binding site" evidence="8">
    <location>
        <position position="412"/>
    </location>
    <ligand>
        <name>[4Fe-4S] cluster</name>
        <dbReference type="ChEBI" id="CHEBI:49883"/>
        <label>2</label>
    </ligand>
</feature>
<evidence type="ECO:0000256" key="8">
    <source>
        <dbReference type="HAMAP-Rule" id="MF_00461"/>
    </source>
</evidence>
<dbReference type="OrthoDB" id="9767754at2"/>
<name>A0A4Q7P8S5_9BACT</name>
<feature type="binding site" evidence="8">
    <location>
        <position position="375"/>
    </location>
    <ligand>
        <name>[4Fe-4S] cluster</name>
        <dbReference type="ChEBI" id="CHEBI:49883"/>
        <label>1</label>
    </ligand>
</feature>
<dbReference type="InterPro" id="IPR026902">
    <property type="entry name" value="RnfC_N"/>
</dbReference>
<dbReference type="InterPro" id="IPR011538">
    <property type="entry name" value="Nuo51_FMN-bd"/>
</dbReference>
<dbReference type="GO" id="GO:0009055">
    <property type="term" value="F:electron transfer activity"/>
    <property type="evidence" value="ECO:0007669"/>
    <property type="project" value="InterPro"/>
</dbReference>
<dbReference type="NCBIfam" id="TIGR01945">
    <property type="entry name" value="rnfC"/>
    <property type="match status" value="1"/>
</dbReference>
<comment type="caution">
    <text evidence="10">The sequence shown here is derived from an EMBL/GenBank/DDBJ whole genome shotgun (WGS) entry which is preliminary data.</text>
</comment>
<dbReference type="Pfam" id="PF12838">
    <property type="entry name" value="Fer4_7"/>
    <property type="match status" value="1"/>
</dbReference>
<keyword evidence="6 8" id="KW-0408">Iron</keyword>
<dbReference type="PROSITE" id="PS00198">
    <property type="entry name" value="4FE4S_FER_1"/>
    <property type="match status" value="2"/>
</dbReference>
<dbReference type="GO" id="GO:0005886">
    <property type="term" value="C:plasma membrane"/>
    <property type="evidence" value="ECO:0007669"/>
    <property type="project" value="UniProtKB-SubCell"/>
</dbReference>
<feature type="binding site" evidence="8">
    <location>
        <position position="409"/>
    </location>
    <ligand>
        <name>[4Fe-4S] cluster</name>
        <dbReference type="ChEBI" id="CHEBI:49883"/>
        <label>2</label>
    </ligand>
</feature>
<comment type="function">
    <text evidence="8">Part of a membrane-bound complex that couples electron transfer with translocation of ions across the membrane.</text>
</comment>
<comment type="cofactor">
    <cofactor evidence="8">
        <name>[4Fe-4S] cluster</name>
        <dbReference type="ChEBI" id="CHEBI:49883"/>
    </cofactor>
    <text evidence="8">Binds 2 [4Fe-4S] clusters per subunit.</text>
</comment>
<organism evidence="10 11">
    <name type="scientific">Cecembia calidifontis</name>
    <dbReference type="NCBI Taxonomy" id="1187080"/>
    <lineage>
        <taxon>Bacteria</taxon>
        <taxon>Pseudomonadati</taxon>
        <taxon>Bacteroidota</taxon>
        <taxon>Cytophagia</taxon>
        <taxon>Cytophagales</taxon>
        <taxon>Cyclobacteriaceae</taxon>
        <taxon>Cecembia</taxon>
    </lineage>
</organism>
<dbReference type="AlphaFoldDB" id="A0A4Q7P8S5"/>
<dbReference type="GO" id="GO:0022900">
    <property type="term" value="P:electron transport chain"/>
    <property type="evidence" value="ECO:0007669"/>
    <property type="project" value="UniProtKB-UniRule"/>
</dbReference>